<reference evidence="1 2" key="1">
    <citation type="submission" date="2019-01" db="EMBL/GenBank/DDBJ databases">
        <title>Draft genome sequence of Dictyobacter sp. Uno17.</title>
        <authorList>
            <person name="Wang C.M."/>
            <person name="Zheng Y."/>
            <person name="Sakai Y."/>
            <person name="Abe K."/>
            <person name="Yokota A."/>
            <person name="Yabe S."/>
        </authorList>
    </citation>
    <scope>NUCLEOTIDE SEQUENCE [LARGE SCALE GENOMIC DNA]</scope>
    <source>
        <strain evidence="1 2">Uno17</strain>
    </source>
</reference>
<sequence length="60" mass="6963">MDHDANLSSYFLNADYWKGLVPYSEAISEELLAPFRYILVGYVQCNPYLLVYTKISQIIL</sequence>
<keyword evidence="2" id="KW-1185">Reference proteome</keyword>
<dbReference type="EMBL" id="BIXY01000004">
    <property type="protein sequence ID" value="GCF06936.1"/>
    <property type="molecule type" value="Genomic_DNA"/>
</dbReference>
<protein>
    <submittedName>
        <fullName evidence="1">Uncharacterized protein</fullName>
    </submittedName>
</protein>
<gene>
    <name evidence="1" type="ORF">KDI_05000</name>
</gene>
<evidence type="ECO:0000313" key="1">
    <source>
        <dbReference type="EMBL" id="GCF06936.1"/>
    </source>
</evidence>
<comment type="caution">
    <text evidence="1">The sequence shown here is derived from an EMBL/GenBank/DDBJ whole genome shotgun (WGS) entry which is preliminary data.</text>
</comment>
<dbReference type="Proteomes" id="UP000322530">
    <property type="component" value="Unassembled WGS sequence"/>
</dbReference>
<evidence type="ECO:0000313" key="2">
    <source>
        <dbReference type="Proteomes" id="UP000322530"/>
    </source>
</evidence>
<proteinExistence type="predicted"/>
<organism evidence="1 2">
    <name type="scientific">Dictyobacter arantiisoli</name>
    <dbReference type="NCBI Taxonomy" id="2014874"/>
    <lineage>
        <taxon>Bacteria</taxon>
        <taxon>Bacillati</taxon>
        <taxon>Chloroflexota</taxon>
        <taxon>Ktedonobacteria</taxon>
        <taxon>Ktedonobacterales</taxon>
        <taxon>Dictyobacteraceae</taxon>
        <taxon>Dictyobacter</taxon>
    </lineage>
</organism>
<accession>A0A5A5T6X8</accession>
<name>A0A5A5T6X8_9CHLR</name>
<dbReference type="AlphaFoldDB" id="A0A5A5T6X8"/>